<feature type="non-terminal residue" evidence="6">
    <location>
        <position position="1"/>
    </location>
</feature>
<comment type="subcellular location">
    <subcellularLocation>
        <location evidence="1">Endosome</location>
    </subcellularLocation>
</comment>
<dbReference type="GO" id="GO:0015031">
    <property type="term" value="P:protein transport"/>
    <property type="evidence" value="ECO:0007669"/>
    <property type="project" value="UniProtKB-KW"/>
</dbReference>
<protein>
    <submittedName>
        <fullName evidence="6">Uncharacterized protein</fullName>
    </submittedName>
</protein>
<comment type="similarity">
    <text evidence="2">Belongs to the VPS35L family.</text>
</comment>
<evidence type="ECO:0000256" key="3">
    <source>
        <dbReference type="ARBA" id="ARBA00022448"/>
    </source>
</evidence>
<dbReference type="GO" id="GO:0005768">
    <property type="term" value="C:endosome"/>
    <property type="evidence" value="ECO:0007669"/>
    <property type="project" value="UniProtKB-SubCell"/>
</dbReference>
<keyword evidence="4" id="KW-0967">Endosome</keyword>
<keyword evidence="5" id="KW-0653">Protein transport</keyword>
<dbReference type="GO" id="GO:0032456">
    <property type="term" value="P:endocytic recycling"/>
    <property type="evidence" value="ECO:0007669"/>
    <property type="project" value="InterPro"/>
</dbReference>
<gene>
    <name evidence="6" type="ORF">OTU49_012574</name>
</gene>
<keyword evidence="7" id="KW-1185">Reference proteome</keyword>
<dbReference type="InterPro" id="IPR029705">
    <property type="entry name" value="VPS35L"/>
</dbReference>
<evidence type="ECO:0000256" key="5">
    <source>
        <dbReference type="ARBA" id="ARBA00022927"/>
    </source>
</evidence>
<keyword evidence="3" id="KW-0813">Transport</keyword>
<organism evidence="6 7">
    <name type="scientific">Cherax quadricarinatus</name>
    <name type="common">Australian red claw crayfish</name>
    <dbReference type="NCBI Taxonomy" id="27406"/>
    <lineage>
        <taxon>Eukaryota</taxon>
        <taxon>Metazoa</taxon>
        <taxon>Ecdysozoa</taxon>
        <taxon>Arthropoda</taxon>
        <taxon>Crustacea</taxon>
        <taxon>Multicrustacea</taxon>
        <taxon>Malacostraca</taxon>
        <taxon>Eumalacostraca</taxon>
        <taxon>Eucarida</taxon>
        <taxon>Decapoda</taxon>
        <taxon>Pleocyemata</taxon>
        <taxon>Astacidea</taxon>
        <taxon>Parastacoidea</taxon>
        <taxon>Parastacidae</taxon>
        <taxon>Cherax</taxon>
    </lineage>
</organism>
<name>A0AAW0YKV1_CHEQU</name>
<evidence type="ECO:0000313" key="7">
    <source>
        <dbReference type="Proteomes" id="UP001445076"/>
    </source>
</evidence>
<dbReference type="Proteomes" id="UP001445076">
    <property type="component" value="Unassembled WGS sequence"/>
</dbReference>
<reference evidence="6 7" key="1">
    <citation type="journal article" date="2024" name="BMC Genomics">
        <title>Genome assembly of redclaw crayfish (Cherax quadricarinatus) provides insights into its immune adaptation and hypoxia tolerance.</title>
        <authorList>
            <person name="Liu Z."/>
            <person name="Zheng J."/>
            <person name="Li H."/>
            <person name="Fang K."/>
            <person name="Wang S."/>
            <person name="He J."/>
            <person name="Zhou D."/>
            <person name="Weng S."/>
            <person name="Chi M."/>
            <person name="Gu Z."/>
            <person name="He J."/>
            <person name="Li F."/>
            <person name="Wang M."/>
        </authorList>
    </citation>
    <scope>NUCLEOTIDE SEQUENCE [LARGE SCALE GENOMIC DNA]</scope>
    <source>
        <strain evidence="6">ZL_2023a</strain>
    </source>
</reference>
<evidence type="ECO:0000256" key="2">
    <source>
        <dbReference type="ARBA" id="ARBA00010704"/>
    </source>
</evidence>
<dbReference type="AlphaFoldDB" id="A0AAW0YKV1"/>
<evidence type="ECO:0000313" key="6">
    <source>
        <dbReference type="EMBL" id="KAK8752221.1"/>
    </source>
</evidence>
<evidence type="ECO:0000256" key="1">
    <source>
        <dbReference type="ARBA" id="ARBA00004177"/>
    </source>
</evidence>
<accession>A0AAW0YKV1</accession>
<dbReference type="PANTHER" id="PTHR13673">
    <property type="entry name" value="ESOPHAGEAL CANCER ASSOCIATED PROTEIN"/>
    <property type="match status" value="1"/>
</dbReference>
<dbReference type="PANTHER" id="PTHR13673:SF0">
    <property type="entry name" value="VPS35 ENDOSOMAL PROTEIN-SORTING FACTOR-LIKE"/>
    <property type="match status" value="1"/>
</dbReference>
<comment type="caution">
    <text evidence="6">The sequence shown here is derived from an EMBL/GenBank/DDBJ whole genome shotgun (WGS) entry which is preliminary data.</text>
</comment>
<evidence type="ECO:0000256" key="4">
    <source>
        <dbReference type="ARBA" id="ARBA00022753"/>
    </source>
</evidence>
<dbReference type="EMBL" id="JARKIK010000005">
    <property type="protein sequence ID" value="KAK8752221.1"/>
    <property type="molecule type" value="Genomic_DNA"/>
</dbReference>
<sequence length="970" mass="107409">KIRVRQWGLEKNPLIPEPTTSHPLQGVKDRTLKQAGLVYEKKSRPTVQPMMIDPLSSVLDGPDPLSDLLGASDPLSGKAFPSASRQAMEADKDTEMAITDSRHSTWEQHRAFILSNFTTTGTLTFTSSFLQPSDSAESRAVPLHRRVVKTQTAVTERHRTPGMSGSERIRARLEQLDTLDEMSGGGVVREVGGLTQEEFTHRLNGLKQELTEAWQSDQRVKALKIAIQCVKLLSLSVPEHFYPSKFVLVIDILDTLASLVYQRLKFKSQSENFPVGGSDTGKLEAQETTRNWFYKVASIRELLPRLYLEAALLPCYSLINVQEGEQALSRLSRMIRGIGDPLMAAYARMYVCRMGFVIAPTLTQHISESIEDFLHALKQGLWPEGEADMNMGEDKDSLAARVFFPPLEWMMQCLASCAPHHILQSILRQCEEGEGLGQNLLVSSLLATFPHHFIALQALPLTHLIAGCSYPGKLQHELLSSLGVCVNQAAPPQQQQLPLLNAVWKLIARVPNTKDYLSTAGIWLEFTAKHFTSVEVNTLLGDVLKHVGTDRSHDQTHYPAMLALVSTALTNSTDPHSLFSMKHFLGLLNVFQRDSVSAGDGVTRGVVEALLTHHPGDFTDPILVQHLLTLCGALHDSINALTTDDERRQLSQLIISFIRQVNFGRDFEQQLDFYVNARAAFSNLDTVLVSLVQCVCRLAMATWNVMHSQHSGKTASFVRACAAYCFITVPSLAYSTTRLKLYLLSGTVALINNCLGQGDACMKAAIMEVLEIEGSTESAPTSQVLRLLVANLASTLVATPDPPDASPPLYLLRGLTNALRSSSWQKETDIQAVLSISLLHALSAASQDSLPYHIHSVEGNDSLYGGDPKVQQEAEQLCTTLLHNILLHIQSLTGIHEKRCGPLAFSLFWCIVTWCDLTQPQMMKVTSQIWSLVLKHCHPETVVQARDWISRHSVHQKHTSLAQLVRHGQA</sequence>
<proteinExistence type="inferred from homology"/>